<name>A0A951Q8R9_9CYAN</name>
<comment type="caution">
    <text evidence="1">The sequence shown here is derived from an EMBL/GenBank/DDBJ whole genome shotgun (WGS) entry which is preliminary data.</text>
</comment>
<evidence type="ECO:0000313" key="2">
    <source>
        <dbReference type="Proteomes" id="UP000757435"/>
    </source>
</evidence>
<dbReference type="Proteomes" id="UP000757435">
    <property type="component" value="Unassembled WGS sequence"/>
</dbReference>
<sequence length="138" mass="15698">MLNTLQHRINQHQLLSQLRLKLLRLHKLLLDTERVTYEQVRGQVSRGELLQLVISHDQFAWLHPLSAQILRIDELLHADEPITPETIAALVVEVHTLLTPEELGAEFAMKYDAALQRNPDVVLAHADVVTLLAAKAQR</sequence>
<evidence type="ECO:0000313" key="1">
    <source>
        <dbReference type="EMBL" id="MBW4658352.1"/>
    </source>
</evidence>
<gene>
    <name evidence="1" type="ORF">KME15_06740</name>
</gene>
<dbReference type="AlphaFoldDB" id="A0A951Q8R9"/>
<accession>A0A951Q8R9</accession>
<reference evidence="1" key="2">
    <citation type="journal article" date="2022" name="Microbiol. Resour. Announc.">
        <title>Metagenome Sequencing to Explore Phylogenomics of Terrestrial Cyanobacteria.</title>
        <authorList>
            <person name="Ward R.D."/>
            <person name="Stajich J.E."/>
            <person name="Johansen J.R."/>
            <person name="Huntemann M."/>
            <person name="Clum A."/>
            <person name="Foster B."/>
            <person name="Foster B."/>
            <person name="Roux S."/>
            <person name="Palaniappan K."/>
            <person name="Varghese N."/>
            <person name="Mukherjee S."/>
            <person name="Reddy T.B.K."/>
            <person name="Daum C."/>
            <person name="Copeland A."/>
            <person name="Chen I.A."/>
            <person name="Ivanova N.N."/>
            <person name="Kyrpides N.C."/>
            <person name="Shapiro N."/>
            <person name="Eloe-Fadrosh E.A."/>
            <person name="Pietrasiak N."/>
        </authorList>
    </citation>
    <scope>NUCLEOTIDE SEQUENCE</scope>
    <source>
        <strain evidence="1">UHER 2000/2452</strain>
    </source>
</reference>
<reference evidence="1" key="1">
    <citation type="submission" date="2021-05" db="EMBL/GenBank/DDBJ databases">
        <authorList>
            <person name="Pietrasiak N."/>
            <person name="Ward R."/>
            <person name="Stajich J.E."/>
            <person name="Kurbessoian T."/>
        </authorList>
    </citation>
    <scope>NUCLEOTIDE SEQUENCE</scope>
    <source>
        <strain evidence="1">UHER 2000/2452</strain>
    </source>
</reference>
<protein>
    <submittedName>
        <fullName evidence="1">Uncharacterized protein</fullName>
    </submittedName>
</protein>
<proteinExistence type="predicted"/>
<organism evidence="1 2">
    <name type="scientific">Drouetiella hepatica Uher 2000/2452</name>
    <dbReference type="NCBI Taxonomy" id="904376"/>
    <lineage>
        <taxon>Bacteria</taxon>
        <taxon>Bacillati</taxon>
        <taxon>Cyanobacteriota</taxon>
        <taxon>Cyanophyceae</taxon>
        <taxon>Oculatellales</taxon>
        <taxon>Oculatellaceae</taxon>
        <taxon>Drouetiella</taxon>
    </lineage>
</organism>
<dbReference type="EMBL" id="JAHHHD010000005">
    <property type="protein sequence ID" value="MBW4658352.1"/>
    <property type="molecule type" value="Genomic_DNA"/>
</dbReference>